<gene>
    <name evidence="2" type="ORF">NBH20_14520</name>
    <name evidence="3" type="ORF">NBH21_12215</name>
</gene>
<evidence type="ECO:0000313" key="2">
    <source>
        <dbReference type="EMBL" id="MCM2402381.1"/>
    </source>
</evidence>
<comment type="caution">
    <text evidence="3">The sequence shown here is derived from an EMBL/GenBank/DDBJ whole genome shotgun (WGS) entry which is preliminary data.</text>
</comment>
<dbReference type="Proteomes" id="UP001155079">
    <property type="component" value="Unassembled WGS sequence"/>
</dbReference>
<dbReference type="Proteomes" id="UP001155380">
    <property type="component" value="Unassembled WGS sequence"/>
</dbReference>
<protein>
    <submittedName>
        <fullName evidence="3">DUF4345 family protein</fullName>
    </submittedName>
</protein>
<feature type="transmembrane region" description="Helical" evidence="1">
    <location>
        <begin position="12"/>
        <end position="31"/>
    </location>
</feature>
<dbReference type="Pfam" id="PF14248">
    <property type="entry name" value="DUF4345"/>
    <property type="match status" value="1"/>
</dbReference>
<keyword evidence="1" id="KW-0812">Transmembrane</keyword>
<keyword evidence="1" id="KW-0472">Membrane</keyword>
<accession>A0AAJ1BX56</accession>
<evidence type="ECO:0000313" key="3">
    <source>
        <dbReference type="EMBL" id="MCO5957542.1"/>
    </source>
</evidence>
<feature type="transmembrane region" description="Helical" evidence="1">
    <location>
        <begin position="76"/>
        <end position="94"/>
    </location>
</feature>
<feature type="transmembrane region" description="Helical" evidence="1">
    <location>
        <begin position="106"/>
        <end position="126"/>
    </location>
</feature>
<dbReference type="RefSeq" id="WP_250913439.1">
    <property type="nucleotide sequence ID" value="NZ_JAMQAY010000005.1"/>
</dbReference>
<dbReference type="InterPro" id="IPR025597">
    <property type="entry name" value="DUF4345"/>
</dbReference>
<dbReference type="EMBL" id="JAMXLX010000003">
    <property type="protein sequence ID" value="MCO5957542.1"/>
    <property type="molecule type" value="Genomic_DNA"/>
</dbReference>
<dbReference type="AlphaFoldDB" id="A0AAJ1BX56"/>
<sequence>MEFYFPTEFGEQLAFGAAAAMVLIGAFVMFAPGIAMKLFGVQPRDGRPEGYSAVRSAGGLIAGFAGTALLLAQPMVYFALGSAVVLAAFGRVLSIMSDRGATVANFLFLIVEIALAALPIIFFFGLV</sequence>
<evidence type="ECO:0000313" key="4">
    <source>
        <dbReference type="Proteomes" id="UP001155079"/>
    </source>
</evidence>
<organism evidence="3 5">
    <name type="scientific">Ciceribacter sichuanensis</name>
    <dbReference type="NCBI Taxonomy" id="2949647"/>
    <lineage>
        <taxon>Bacteria</taxon>
        <taxon>Pseudomonadati</taxon>
        <taxon>Pseudomonadota</taxon>
        <taxon>Alphaproteobacteria</taxon>
        <taxon>Hyphomicrobiales</taxon>
        <taxon>Rhizobiaceae</taxon>
        <taxon>Ciceribacter</taxon>
    </lineage>
</organism>
<proteinExistence type="predicted"/>
<keyword evidence="4" id="KW-1185">Reference proteome</keyword>
<keyword evidence="1" id="KW-1133">Transmembrane helix</keyword>
<evidence type="ECO:0000313" key="5">
    <source>
        <dbReference type="Proteomes" id="UP001155380"/>
    </source>
</evidence>
<dbReference type="EMBL" id="JAMQAY010000005">
    <property type="protein sequence ID" value="MCM2402381.1"/>
    <property type="molecule type" value="Genomic_DNA"/>
</dbReference>
<evidence type="ECO:0000256" key="1">
    <source>
        <dbReference type="SAM" id="Phobius"/>
    </source>
</evidence>
<reference evidence="3 4" key="1">
    <citation type="submission" date="2022-06" db="EMBL/GenBank/DDBJ databases">
        <authorList>
            <person name="Sun Q."/>
        </authorList>
    </citation>
    <scope>NUCLEOTIDE SEQUENCE</scope>
    <source>
        <strain evidence="3">S101</strain>
        <strain evidence="2 4">S153</strain>
    </source>
</reference>
<name>A0AAJ1BX56_9HYPH</name>